<reference evidence="2" key="1">
    <citation type="journal article" date="2019" name="Int. J. Syst. Evol. Microbiol.">
        <title>The Global Catalogue of Microorganisms (GCM) 10K type strain sequencing project: providing services to taxonomists for standard genome sequencing and annotation.</title>
        <authorList>
            <consortium name="The Broad Institute Genomics Platform"/>
            <consortium name="The Broad Institute Genome Sequencing Center for Infectious Disease"/>
            <person name="Wu L."/>
            <person name="Ma J."/>
        </authorList>
    </citation>
    <scope>NUCLEOTIDE SEQUENCE [LARGE SCALE GENOMIC DNA]</scope>
    <source>
        <strain evidence="2">JCM 17225</strain>
    </source>
</reference>
<organism evidence="1 2">
    <name type="scientific">Hymenobacter glaciei</name>
    <dbReference type="NCBI Taxonomy" id="877209"/>
    <lineage>
        <taxon>Bacteria</taxon>
        <taxon>Pseudomonadati</taxon>
        <taxon>Bacteroidota</taxon>
        <taxon>Cytophagia</taxon>
        <taxon>Cytophagales</taxon>
        <taxon>Hymenobacteraceae</taxon>
        <taxon>Hymenobacter</taxon>
    </lineage>
</organism>
<keyword evidence="2" id="KW-1185">Reference proteome</keyword>
<dbReference type="EMBL" id="BAABDK010000001">
    <property type="protein sequence ID" value="GAA4021113.1"/>
    <property type="molecule type" value="Genomic_DNA"/>
</dbReference>
<accession>A0ABP7T4Z3</accession>
<evidence type="ECO:0000313" key="1">
    <source>
        <dbReference type="EMBL" id="GAA4021113.1"/>
    </source>
</evidence>
<evidence type="ECO:0000313" key="2">
    <source>
        <dbReference type="Proteomes" id="UP001501469"/>
    </source>
</evidence>
<comment type="caution">
    <text evidence="1">The sequence shown here is derived from an EMBL/GenBank/DDBJ whole genome shotgun (WGS) entry which is preliminary data.</text>
</comment>
<proteinExistence type="predicted"/>
<dbReference type="Proteomes" id="UP001501469">
    <property type="component" value="Unassembled WGS sequence"/>
</dbReference>
<protein>
    <submittedName>
        <fullName evidence="1">Uncharacterized protein</fullName>
    </submittedName>
</protein>
<gene>
    <name evidence="1" type="ORF">GCM10022409_00900</name>
</gene>
<sequence length="92" mass="9976">MHDFKLFGPGKRTAAQTSPFVNALGNLPKAKTWPVRSRTRRSSGWALSVEFKTAVPVAAQEPGKADAFFWGWGPAATGMNASWASGRKILFP</sequence>
<name>A0ABP7T4Z3_9BACT</name>